<dbReference type="SUPFAM" id="SSF56574">
    <property type="entry name" value="Serpins"/>
    <property type="match status" value="1"/>
</dbReference>
<dbReference type="InterPro" id="IPR000215">
    <property type="entry name" value="Serpin_fam"/>
</dbReference>
<dbReference type="GO" id="GO:0005615">
    <property type="term" value="C:extracellular space"/>
    <property type="evidence" value="ECO:0007669"/>
    <property type="project" value="InterPro"/>
</dbReference>
<protein>
    <recommendedName>
        <fullName evidence="2">Serpin domain-containing protein</fullName>
    </recommendedName>
</protein>
<dbReference type="InterPro" id="IPR042185">
    <property type="entry name" value="Serpin_sf_2"/>
</dbReference>
<gene>
    <name evidence="3" type="ORF">Tci_278069</name>
</gene>
<feature type="domain" description="Serpin" evidence="2">
    <location>
        <begin position="99"/>
        <end position="193"/>
    </location>
</feature>
<reference evidence="3" key="1">
    <citation type="journal article" date="2019" name="Sci. Rep.">
        <title>Draft genome of Tanacetum cinerariifolium, the natural source of mosquito coil.</title>
        <authorList>
            <person name="Yamashiro T."/>
            <person name="Shiraishi A."/>
            <person name="Satake H."/>
            <person name="Nakayama K."/>
        </authorList>
    </citation>
    <scope>NUCLEOTIDE SEQUENCE</scope>
</reference>
<dbReference type="AlphaFoldDB" id="A0A699H0U0"/>
<dbReference type="InterPro" id="IPR023796">
    <property type="entry name" value="Serpin_dom"/>
</dbReference>
<evidence type="ECO:0000256" key="1">
    <source>
        <dbReference type="ARBA" id="ARBA00009500"/>
    </source>
</evidence>
<proteinExistence type="inferred from homology"/>
<dbReference type="InterPro" id="IPR042178">
    <property type="entry name" value="Serpin_sf_1"/>
</dbReference>
<sequence>MAGQSRRKKQKATTISNKTIGVATKILLDDANNGFKNGNFVCSPFSFELVLGMLAFGAERKDFETTILLDTGKGGPDVRLANGVWVDEGVKCVKSCYHEHAESAVIINSWVKEKTNGLIPNIIGGLTPDDVIIIANALYFKGTWSKPFSSKNTKKKDFHLINGEKVSVPFMTSDNEFDCGSFESYQMIKFSYESIGCWD</sequence>
<evidence type="ECO:0000259" key="2">
    <source>
        <dbReference type="Pfam" id="PF00079"/>
    </source>
</evidence>
<dbReference type="Gene3D" id="2.30.39.10">
    <property type="entry name" value="Alpha-1-antitrypsin, domain 1"/>
    <property type="match status" value="1"/>
</dbReference>
<dbReference type="GO" id="GO:0004867">
    <property type="term" value="F:serine-type endopeptidase inhibitor activity"/>
    <property type="evidence" value="ECO:0007669"/>
    <property type="project" value="InterPro"/>
</dbReference>
<dbReference type="PANTHER" id="PTHR11461">
    <property type="entry name" value="SERINE PROTEASE INHIBITOR, SERPIN"/>
    <property type="match status" value="1"/>
</dbReference>
<dbReference type="EMBL" id="BKCJ010087421">
    <property type="protein sequence ID" value="GEX06094.1"/>
    <property type="molecule type" value="Genomic_DNA"/>
</dbReference>
<comment type="similarity">
    <text evidence="1">Belongs to the serpin family.</text>
</comment>
<name>A0A699H0U0_TANCI</name>
<dbReference type="Gene3D" id="3.30.497.10">
    <property type="entry name" value="Antithrombin, subunit I, domain 2"/>
    <property type="match status" value="1"/>
</dbReference>
<evidence type="ECO:0000313" key="3">
    <source>
        <dbReference type="EMBL" id="GEX06094.1"/>
    </source>
</evidence>
<dbReference type="PANTHER" id="PTHR11461:SF211">
    <property type="entry name" value="GH10112P-RELATED"/>
    <property type="match status" value="1"/>
</dbReference>
<accession>A0A699H0U0</accession>
<organism evidence="3">
    <name type="scientific">Tanacetum cinerariifolium</name>
    <name type="common">Dalmatian daisy</name>
    <name type="synonym">Chrysanthemum cinerariifolium</name>
    <dbReference type="NCBI Taxonomy" id="118510"/>
    <lineage>
        <taxon>Eukaryota</taxon>
        <taxon>Viridiplantae</taxon>
        <taxon>Streptophyta</taxon>
        <taxon>Embryophyta</taxon>
        <taxon>Tracheophyta</taxon>
        <taxon>Spermatophyta</taxon>
        <taxon>Magnoliopsida</taxon>
        <taxon>eudicotyledons</taxon>
        <taxon>Gunneridae</taxon>
        <taxon>Pentapetalae</taxon>
        <taxon>asterids</taxon>
        <taxon>campanulids</taxon>
        <taxon>Asterales</taxon>
        <taxon>Asteraceae</taxon>
        <taxon>Asteroideae</taxon>
        <taxon>Anthemideae</taxon>
        <taxon>Anthemidinae</taxon>
        <taxon>Tanacetum</taxon>
    </lineage>
</organism>
<dbReference type="Pfam" id="PF00079">
    <property type="entry name" value="Serpin"/>
    <property type="match status" value="1"/>
</dbReference>
<dbReference type="InterPro" id="IPR036186">
    <property type="entry name" value="Serpin_sf"/>
</dbReference>
<comment type="caution">
    <text evidence="3">The sequence shown here is derived from an EMBL/GenBank/DDBJ whole genome shotgun (WGS) entry which is preliminary data.</text>
</comment>